<organism evidence="2 3">
    <name type="scientific">Oculimacula yallundae</name>
    <dbReference type="NCBI Taxonomy" id="86028"/>
    <lineage>
        <taxon>Eukaryota</taxon>
        <taxon>Fungi</taxon>
        <taxon>Dikarya</taxon>
        <taxon>Ascomycota</taxon>
        <taxon>Pezizomycotina</taxon>
        <taxon>Leotiomycetes</taxon>
        <taxon>Helotiales</taxon>
        <taxon>Ploettnerulaceae</taxon>
        <taxon>Oculimacula</taxon>
    </lineage>
</organism>
<sequence>MAAPTGRTTPYSREVGGESPPLNLNFSNLTPGFHCAANVTAVVTPSFESAYSPKIDFPHHPGYLESLHSTSALSSSGFTPQDFPTLSSSTFKDTILLRSSPPSESSISEFFRAKIPNQERRQNDLVRCTRGWVSQVECRDLPKIFIHNMCIAHYVQLRVQSKGLTVSSGKGRRTAAFEATAKELSLKLNDVQNGYSKGVNYLLLVRLDGPGSLMLIGKRVRTLWEKQILSEDIPYLVQFRRKHMPGPNIEVRRLNDAAAIEIISGYIVAKGWMDLPFMARLSSGLRESLRARKRRRSTQIDRPLKRSAYGPSEDGGLMQLLEAARYKECQNTFVDLFPQQEGPEITSLMETAGENGHKTWMQDLVPWSIKQPDITAYMTSFSEGDQSDSSVQDLIPWLVNEPDITTYMATSGGDGQTNTQMQGLFLQLLEGPNLTTFMKPFEQDSCLLPQVCAESPKTQTIEGATLRSLACINTAPEDLAELTVERMLHKRLEIQESTKRLFAA</sequence>
<evidence type="ECO:0000313" key="2">
    <source>
        <dbReference type="EMBL" id="KAL2063211.1"/>
    </source>
</evidence>
<reference evidence="2 3" key="1">
    <citation type="journal article" date="2024" name="Commun. Biol.">
        <title>Comparative genomic analysis of thermophilic fungi reveals convergent evolutionary adaptations and gene losses.</title>
        <authorList>
            <person name="Steindorff A.S."/>
            <person name="Aguilar-Pontes M.V."/>
            <person name="Robinson A.J."/>
            <person name="Andreopoulos B."/>
            <person name="LaButti K."/>
            <person name="Kuo A."/>
            <person name="Mondo S."/>
            <person name="Riley R."/>
            <person name="Otillar R."/>
            <person name="Haridas S."/>
            <person name="Lipzen A."/>
            <person name="Grimwood J."/>
            <person name="Schmutz J."/>
            <person name="Clum A."/>
            <person name="Reid I.D."/>
            <person name="Moisan M.C."/>
            <person name="Butler G."/>
            <person name="Nguyen T.T.M."/>
            <person name="Dewar K."/>
            <person name="Conant G."/>
            <person name="Drula E."/>
            <person name="Henrissat B."/>
            <person name="Hansel C."/>
            <person name="Singer S."/>
            <person name="Hutchinson M.I."/>
            <person name="de Vries R.P."/>
            <person name="Natvig D.O."/>
            <person name="Powell A.J."/>
            <person name="Tsang A."/>
            <person name="Grigoriev I.V."/>
        </authorList>
    </citation>
    <scope>NUCLEOTIDE SEQUENCE [LARGE SCALE GENOMIC DNA]</scope>
    <source>
        <strain evidence="2 3">CBS 494.80</strain>
    </source>
</reference>
<dbReference type="Proteomes" id="UP001595075">
    <property type="component" value="Unassembled WGS sequence"/>
</dbReference>
<evidence type="ECO:0000313" key="3">
    <source>
        <dbReference type="Proteomes" id="UP001595075"/>
    </source>
</evidence>
<accession>A0ABR4C1F1</accession>
<keyword evidence="3" id="KW-1185">Reference proteome</keyword>
<feature type="compositionally biased region" description="Polar residues" evidence="1">
    <location>
        <begin position="1"/>
        <end position="11"/>
    </location>
</feature>
<dbReference type="EMBL" id="JAZHXI010000015">
    <property type="protein sequence ID" value="KAL2063211.1"/>
    <property type="molecule type" value="Genomic_DNA"/>
</dbReference>
<protein>
    <submittedName>
        <fullName evidence="2">Uncharacterized protein</fullName>
    </submittedName>
</protein>
<name>A0ABR4C1F1_9HELO</name>
<feature type="region of interest" description="Disordered" evidence="1">
    <location>
        <begin position="1"/>
        <end position="20"/>
    </location>
</feature>
<evidence type="ECO:0000256" key="1">
    <source>
        <dbReference type="SAM" id="MobiDB-lite"/>
    </source>
</evidence>
<proteinExistence type="predicted"/>
<gene>
    <name evidence="2" type="ORF">VTL71DRAFT_5015</name>
</gene>
<comment type="caution">
    <text evidence="2">The sequence shown here is derived from an EMBL/GenBank/DDBJ whole genome shotgun (WGS) entry which is preliminary data.</text>
</comment>